<sequence>MLHERFKPFMREIALHITRDALYDSYVFVQYITSCQLMRSCQLRRIPLSAVSQDLMLLQPHTDGFRTSNLTSLIEAGIILNYNNLNRFFMELQSIFEYRQI</sequence>
<protein>
    <submittedName>
        <fullName evidence="1">Uncharacterized protein</fullName>
    </submittedName>
</protein>
<gene>
    <name evidence="1" type="ORF">SAMN05518683_105112</name>
</gene>
<dbReference type="Proteomes" id="UP000198892">
    <property type="component" value="Unassembled WGS sequence"/>
</dbReference>
<accession>A0A1I5QE95</accession>
<evidence type="ECO:0000313" key="2">
    <source>
        <dbReference type="Proteomes" id="UP000198892"/>
    </source>
</evidence>
<dbReference type="STRING" id="1884432.SAMN05518683_105112"/>
<reference evidence="2" key="1">
    <citation type="submission" date="2016-10" db="EMBL/GenBank/DDBJ databases">
        <authorList>
            <person name="Varghese N."/>
            <person name="Submissions S."/>
        </authorList>
    </citation>
    <scope>NUCLEOTIDE SEQUENCE [LARGE SCALE GENOMIC DNA]</scope>
    <source>
        <strain evidence="2">S7</strain>
    </source>
</reference>
<evidence type="ECO:0000313" key="1">
    <source>
        <dbReference type="EMBL" id="SFP44176.1"/>
    </source>
</evidence>
<keyword evidence="2" id="KW-1185">Reference proteome</keyword>
<dbReference type="EMBL" id="FOXD01000005">
    <property type="protein sequence ID" value="SFP44176.1"/>
    <property type="molecule type" value="Genomic_DNA"/>
</dbReference>
<dbReference type="AlphaFoldDB" id="A0A1I5QE95"/>
<organism evidence="1 2">
    <name type="scientific">Salibacterium halotolerans</name>
    <dbReference type="NCBI Taxonomy" id="1884432"/>
    <lineage>
        <taxon>Bacteria</taxon>
        <taxon>Bacillati</taxon>
        <taxon>Bacillota</taxon>
        <taxon>Bacilli</taxon>
        <taxon>Bacillales</taxon>
        <taxon>Bacillaceae</taxon>
    </lineage>
</organism>
<name>A0A1I5QE95_9BACI</name>
<proteinExistence type="predicted"/>